<feature type="transmembrane region" description="Helical" evidence="1">
    <location>
        <begin position="45"/>
        <end position="65"/>
    </location>
</feature>
<accession>A0A511UR62</accession>
<keyword evidence="3" id="KW-1185">Reference proteome</keyword>
<name>A0A511UR62_9GAMM</name>
<keyword evidence="1" id="KW-1133">Transmembrane helix</keyword>
<gene>
    <name evidence="2" type="ORF">HVA01_27210</name>
</gene>
<keyword evidence="1" id="KW-0812">Transmembrane</keyword>
<feature type="transmembrane region" description="Helical" evidence="1">
    <location>
        <begin position="86"/>
        <end position="108"/>
    </location>
</feature>
<dbReference type="EMBL" id="BJXV01000016">
    <property type="protein sequence ID" value="GEN29075.1"/>
    <property type="molecule type" value="Genomic_DNA"/>
</dbReference>
<evidence type="ECO:0000313" key="2">
    <source>
        <dbReference type="EMBL" id="GEN29075.1"/>
    </source>
</evidence>
<reference evidence="2 3" key="1">
    <citation type="submission" date="2019-07" db="EMBL/GenBank/DDBJ databases">
        <title>Whole genome shotgun sequence of Halomonas variabilis NBRC 102410.</title>
        <authorList>
            <person name="Hosoyama A."/>
            <person name="Uohara A."/>
            <person name="Ohji S."/>
            <person name="Ichikawa N."/>
        </authorList>
    </citation>
    <scope>NUCLEOTIDE SEQUENCE [LARGE SCALE GENOMIC DNA]</scope>
    <source>
        <strain evidence="2 3">NBRC 102410</strain>
    </source>
</reference>
<comment type="caution">
    <text evidence="2">The sequence shown here is derived from an EMBL/GenBank/DDBJ whole genome shotgun (WGS) entry which is preliminary data.</text>
</comment>
<feature type="transmembrane region" description="Helical" evidence="1">
    <location>
        <begin position="128"/>
        <end position="153"/>
    </location>
</feature>
<dbReference type="OrthoDB" id="6172711at2"/>
<evidence type="ECO:0000313" key="3">
    <source>
        <dbReference type="Proteomes" id="UP000321303"/>
    </source>
</evidence>
<keyword evidence="1" id="KW-0472">Membrane</keyword>
<sequence length="156" mass="16846">MQTRPLVASLIALMGLWMTLRQLPDVVSSLFMVFSDQGDIPASVLTIHAVHFFSYTLIGVGLILLREKLAGWLVPHEASVLMGIRALMAVGTALIGIYFIATGVVSLGESFAQQHSSANPYLLWRGGASLAMGLVLFVGSVGIQRLWVLLVGLRRV</sequence>
<proteinExistence type="predicted"/>
<organism evidence="2 3">
    <name type="scientific">Halovibrio variabilis</name>
    <dbReference type="NCBI Taxonomy" id="31910"/>
    <lineage>
        <taxon>Bacteria</taxon>
        <taxon>Pseudomonadati</taxon>
        <taxon>Pseudomonadota</taxon>
        <taxon>Gammaproteobacteria</taxon>
        <taxon>Oceanospirillales</taxon>
        <taxon>Halomonadaceae</taxon>
        <taxon>Halovibrio</taxon>
    </lineage>
</organism>
<protein>
    <submittedName>
        <fullName evidence="2">Uncharacterized protein</fullName>
    </submittedName>
</protein>
<dbReference type="Proteomes" id="UP000321303">
    <property type="component" value="Unassembled WGS sequence"/>
</dbReference>
<dbReference type="AlphaFoldDB" id="A0A511UR62"/>
<evidence type="ECO:0000256" key="1">
    <source>
        <dbReference type="SAM" id="Phobius"/>
    </source>
</evidence>